<dbReference type="AlphaFoldDB" id="E1R2L9"/>
<proteinExistence type="predicted"/>
<dbReference type="SUPFAM" id="SSF50037">
    <property type="entry name" value="C-terminal domain of transcriptional repressors"/>
    <property type="match status" value="1"/>
</dbReference>
<dbReference type="InterPro" id="IPR007167">
    <property type="entry name" value="Fe-transptr_FeoA-like"/>
</dbReference>
<keyword evidence="1" id="KW-0408">Iron</keyword>
<evidence type="ECO:0000313" key="3">
    <source>
        <dbReference type="EMBL" id="ADK82579.1"/>
    </source>
</evidence>
<dbReference type="Pfam" id="PF04023">
    <property type="entry name" value="FeoA"/>
    <property type="match status" value="1"/>
</dbReference>
<reference evidence="3 4" key="1">
    <citation type="journal article" date="2010" name="Stand. Genomic Sci.">
        <title>Complete genome sequence of Spirochaeta smaragdinae type strain (SEBR 4228).</title>
        <authorList>
            <person name="Mavromatis K."/>
            <person name="Yasawong M."/>
            <person name="Chertkov O."/>
            <person name="Lapidus A."/>
            <person name="Lucas S."/>
            <person name="Nolan M."/>
            <person name="Del Rio T.G."/>
            <person name="Tice H."/>
            <person name="Cheng J.F."/>
            <person name="Pitluck S."/>
            <person name="Liolios K."/>
            <person name="Ivanova N."/>
            <person name="Tapia R."/>
            <person name="Han C."/>
            <person name="Bruce D."/>
            <person name="Goodwin L."/>
            <person name="Pati A."/>
            <person name="Chen A."/>
            <person name="Palaniappan K."/>
            <person name="Land M."/>
            <person name="Hauser L."/>
            <person name="Chang Y.J."/>
            <person name="Jeffries C.D."/>
            <person name="Detter J.C."/>
            <person name="Rohde M."/>
            <person name="Brambilla E."/>
            <person name="Spring S."/>
            <person name="Goker M."/>
            <person name="Sikorski J."/>
            <person name="Woyke T."/>
            <person name="Bristow J."/>
            <person name="Eisen J.A."/>
            <person name="Markowitz V."/>
            <person name="Hugenholtz P."/>
            <person name="Klenk H.P."/>
            <person name="Kyrpides N.C."/>
        </authorList>
    </citation>
    <scope>NUCLEOTIDE SEQUENCE [LARGE SCALE GENOMIC DNA]</scope>
    <source>
        <strain evidence="4">DSM 11293 / JCM 15392 / SEBR 4228</strain>
    </source>
</reference>
<sequence length="75" mass="7975">MCTLDRLSAGCRGVIDSLQGGNGFISRVSAIGFTPDTVVTMVSRRGRGPVLVWLRDSEVALGRGEAAKITVREVL</sequence>
<protein>
    <submittedName>
        <fullName evidence="3">FeoA family protein</fullName>
    </submittedName>
</protein>
<dbReference type="HOGENOM" id="CLU_150646_6_3_12"/>
<evidence type="ECO:0000259" key="2">
    <source>
        <dbReference type="SMART" id="SM00899"/>
    </source>
</evidence>
<dbReference type="RefSeq" id="WP_013256038.1">
    <property type="nucleotide sequence ID" value="NC_014364.1"/>
</dbReference>
<dbReference type="eggNOG" id="COG1918">
    <property type="taxonomic scope" value="Bacteria"/>
</dbReference>
<dbReference type="InterPro" id="IPR053184">
    <property type="entry name" value="FeoA-like"/>
</dbReference>
<accession>E1R2L9</accession>
<dbReference type="InterPro" id="IPR038157">
    <property type="entry name" value="FeoA_core_dom"/>
</dbReference>
<dbReference type="Gene3D" id="2.30.30.90">
    <property type="match status" value="1"/>
</dbReference>
<keyword evidence="4" id="KW-1185">Reference proteome</keyword>
<dbReference type="InterPro" id="IPR008988">
    <property type="entry name" value="Transcriptional_repressor_C"/>
</dbReference>
<dbReference type="PANTHER" id="PTHR43151:SF1">
    <property type="entry name" value="SSR2333 PROTEIN"/>
    <property type="match status" value="1"/>
</dbReference>
<dbReference type="SMART" id="SM00899">
    <property type="entry name" value="FeoA"/>
    <property type="match status" value="1"/>
</dbReference>
<dbReference type="OrthoDB" id="3182299at2"/>
<feature type="domain" description="Ferrous iron transporter FeoA-like" evidence="2">
    <location>
        <begin position="2"/>
        <end position="73"/>
    </location>
</feature>
<dbReference type="PANTHER" id="PTHR43151">
    <property type="entry name" value="FEOA FAMILY PROTEIN"/>
    <property type="match status" value="1"/>
</dbReference>
<evidence type="ECO:0000256" key="1">
    <source>
        <dbReference type="ARBA" id="ARBA00023004"/>
    </source>
</evidence>
<dbReference type="Proteomes" id="UP000002318">
    <property type="component" value="Chromosome"/>
</dbReference>
<dbReference type="GO" id="GO:0046914">
    <property type="term" value="F:transition metal ion binding"/>
    <property type="evidence" value="ECO:0007669"/>
    <property type="project" value="InterPro"/>
</dbReference>
<dbReference type="STRING" id="573413.Spirs_3491"/>
<dbReference type="KEGG" id="ssm:Spirs_3491"/>
<dbReference type="EMBL" id="CP002116">
    <property type="protein sequence ID" value="ADK82579.1"/>
    <property type="molecule type" value="Genomic_DNA"/>
</dbReference>
<gene>
    <name evidence="3" type="ordered locus">Spirs_3491</name>
</gene>
<organism evidence="3 4">
    <name type="scientific">Sediminispirochaeta smaragdinae (strain DSM 11293 / JCM 15392 / SEBR 4228)</name>
    <name type="common">Spirochaeta smaragdinae</name>
    <dbReference type="NCBI Taxonomy" id="573413"/>
    <lineage>
        <taxon>Bacteria</taxon>
        <taxon>Pseudomonadati</taxon>
        <taxon>Spirochaetota</taxon>
        <taxon>Spirochaetia</taxon>
        <taxon>Spirochaetales</taxon>
        <taxon>Spirochaetaceae</taxon>
        <taxon>Sediminispirochaeta</taxon>
    </lineage>
</organism>
<evidence type="ECO:0000313" key="4">
    <source>
        <dbReference type="Proteomes" id="UP000002318"/>
    </source>
</evidence>
<name>E1R2L9_SEDSS</name>